<dbReference type="PANTHER" id="PTHR36974">
    <property type="entry name" value="MEMBRANE PROTEIN-RELATED"/>
    <property type="match status" value="1"/>
</dbReference>
<protein>
    <submittedName>
        <fullName evidence="1">DoxX family protein</fullName>
    </submittedName>
</protein>
<organism evidence="1 2">
    <name type="scientific">Aeromicrobium halocynthiae</name>
    <dbReference type="NCBI Taxonomy" id="560557"/>
    <lineage>
        <taxon>Bacteria</taxon>
        <taxon>Bacillati</taxon>
        <taxon>Actinomycetota</taxon>
        <taxon>Actinomycetes</taxon>
        <taxon>Propionibacteriales</taxon>
        <taxon>Nocardioidaceae</taxon>
        <taxon>Aeromicrobium</taxon>
    </lineage>
</organism>
<evidence type="ECO:0000313" key="2">
    <source>
        <dbReference type="Proteomes" id="UP001501480"/>
    </source>
</evidence>
<accession>A0ABN2W0U0</accession>
<gene>
    <name evidence="1" type="ORF">GCM10009821_19360</name>
</gene>
<evidence type="ECO:0000313" key="1">
    <source>
        <dbReference type="EMBL" id="GAA2079375.1"/>
    </source>
</evidence>
<dbReference type="PANTHER" id="PTHR36974:SF1">
    <property type="entry name" value="DOXX FAMILY MEMBRANE PROTEIN"/>
    <property type="match status" value="1"/>
</dbReference>
<name>A0ABN2W0U0_9ACTN</name>
<reference evidence="1 2" key="1">
    <citation type="journal article" date="2019" name="Int. J. Syst. Evol. Microbiol.">
        <title>The Global Catalogue of Microorganisms (GCM) 10K type strain sequencing project: providing services to taxonomists for standard genome sequencing and annotation.</title>
        <authorList>
            <consortium name="The Broad Institute Genomics Platform"/>
            <consortium name="The Broad Institute Genome Sequencing Center for Infectious Disease"/>
            <person name="Wu L."/>
            <person name="Ma J."/>
        </authorList>
    </citation>
    <scope>NUCLEOTIDE SEQUENCE [LARGE SCALE GENOMIC DNA]</scope>
    <source>
        <strain evidence="1 2">JCM 15749</strain>
    </source>
</reference>
<proteinExistence type="predicted"/>
<dbReference type="Proteomes" id="UP001501480">
    <property type="component" value="Unassembled WGS sequence"/>
</dbReference>
<comment type="caution">
    <text evidence="1">The sequence shown here is derived from an EMBL/GenBank/DDBJ whole genome shotgun (WGS) entry which is preliminary data.</text>
</comment>
<keyword evidence="2" id="KW-1185">Reference proteome</keyword>
<sequence length="119" mass="12564">MDRDVKALAALLAVAGVAHFVKPEPFERIVPRALPAHRELVLASGAVEVAAAAMLAHPRTRRSGGTLAAALLVGVFPANVQMTVDVLRSERAPGWFKAGTLARLPLQAPMIRTALKARG</sequence>
<dbReference type="RefSeq" id="WP_344327436.1">
    <property type="nucleotide sequence ID" value="NZ_BAAAPY010000006.1"/>
</dbReference>
<dbReference type="EMBL" id="BAAAPY010000006">
    <property type="protein sequence ID" value="GAA2079375.1"/>
    <property type="molecule type" value="Genomic_DNA"/>
</dbReference>